<evidence type="ECO:0000313" key="2">
    <source>
        <dbReference type="Proteomes" id="UP000244090"/>
    </source>
</evidence>
<dbReference type="Proteomes" id="UP000244090">
    <property type="component" value="Unassembled WGS sequence"/>
</dbReference>
<organism evidence="1 2">
    <name type="scientific">Kordia periserrulae</name>
    <dbReference type="NCBI Taxonomy" id="701523"/>
    <lineage>
        <taxon>Bacteria</taxon>
        <taxon>Pseudomonadati</taxon>
        <taxon>Bacteroidota</taxon>
        <taxon>Flavobacteriia</taxon>
        <taxon>Flavobacteriales</taxon>
        <taxon>Flavobacteriaceae</taxon>
        <taxon>Kordia</taxon>
    </lineage>
</organism>
<gene>
    <name evidence="1" type="ORF">C8N46_106143</name>
</gene>
<protein>
    <submittedName>
        <fullName evidence="1">Uncharacterized protein</fullName>
    </submittedName>
</protein>
<comment type="caution">
    <text evidence="1">The sequence shown here is derived from an EMBL/GenBank/DDBJ whole genome shotgun (WGS) entry which is preliminary data.</text>
</comment>
<evidence type="ECO:0000313" key="1">
    <source>
        <dbReference type="EMBL" id="PTX60498.1"/>
    </source>
</evidence>
<proteinExistence type="predicted"/>
<sequence length="72" mass="8491">MYVHQGFLFCKDFYYLKKKFKNSNYFVFSKLSVKKDQYVPYMSQNDSFYFNFTAVPVMLTITAPPALTSIST</sequence>
<dbReference type="AlphaFoldDB" id="A0A2T6BWP4"/>
<dbReference type="EMBL" id="QBKT01000006">
    <property type="protein sequence ID" value="PTX60498.1"/>
    <property type="molecule type" value="Genomic_DNA"/>
</dbReference>
<name>A0A2T6BWP4_9FLAO</name>
<keyword evidence="2" id="KW-1185">Reference proteome</keyword>
<reference evidence="1 2" key="1">
    <citation type="submission" date="2018-04" db="EMBL/GenBank/DDBJ databases">
        <title>Genomic Encyclopedia of Archaeal and Bacterial Type Strains, Phase II (KMG-II): from individual species to whole genera.</title>
        <authorList>
            <person name="Goeker M."/>
        </authorList>
    </citation>
    <scope>NUCLEOTIDE SEQUENCE [LARGE SCALE GENOMIC DNA]</scope>
    <source>
        <strain evidence="1 2">DSM 25731</strain>
    </source>
</reference>
<accession>A0A2T6BWP4</accession>